<reference evidence="6 7" key="1">
    <citation type="submission" date="2020-03" db="EMBL/GenBank/DDBJ databases">
        <title>Genomic Encyclopedia of Type Strains, Phase IV (KMG-IV): sequencing the most valuable type-strain genomes for metagenomic binning, comparative biology and taxonomic classification.</title>
        <authorList>
            <person name="Goeker M."/>
        </authorList>
    </citation>
    <scope>NUCLEOTIDE SEQUENCE [LARGE SCALE GENOMIC DNA]</scope>
    <source>
        <strain evidence="6 7">DSM 102865</strain>
    </source>
</reference>
<dbReference type="SMART" id="SM00710">
    <property type="entry name" value="PbH1"/>
    <property type="match status" value="6"/>
</dbReference>
<dbReference type="InterPro" id="IPR006626">
    <property type="entry name" value="PbH1"/>
</dbReference>
<evidence type="ECO:0000313" key="6">
    <source>
        <dbReference type="EMBL" id="NIJ54619.1"/>
    </source>
</evidence>
<dbReference type="Gene3D" id="2.160.20.10">
    <property type="entry name" value="Single-stranded right-handed beta-helix, Pectin lyase-like"/>
    <property type="match status" value="1"/>
</dbReference>
<gene>
    <name evidence="6" type="ORF">FHS68_003801</name>
</gene>
<evidence type="ECO:0000256" key="5">
    <source>
        <dbReference type="SAM" id="SignalP"/>
    </source>
</evidence>
<accession>A0ABX0UNQ9</accession>
<dbReference type="InterPro" id="IPR000743">
    <property type="entry name" value="Glyco_hydro_28"/>
</dbReference>
<feature type="chain" id="PRO_5045460811" evidence="5">
    <location>
        <begin position="22"/>
        <end position="498"/>
    </location>
</feature>
<proteinExistence type="inferred from homology"/>
<sequence>MKIRILFCGLLVMLASLQISAQQYNITDFGAKTDSTFLNTQAIQSAIDRCFAGGGGEVVVPAGRYFTGTIFLKSNVYLNLMPGAVLQGSYDPADYPDHSILAAKKFGTITHNGLYVESMKAIVIANGAAHTGIYGMGAIRGAGDGKAFQLGLNKDGRPKNLFFISCTDVLLKGIQVLNSAQVTISISGCERVNVDGIYLRSMSNWNCDGLDMDAKDVTISNCTIDAEDDALCFKSEYLDKFCENITVTNCILSSLCNGIKFGTGSRTGFRNITVNNCIVKKASFNGYRHWKMTPDLVDHPDEQSVNTGIVILGVDGGVVENINISNVVMSDVLSPIFIRVGGRFMNPDKKPSVMRHINIQNIHAESRSVIPSIIAGLEGSPVEDIRLSDIQVKVRIAVNADLLKTFPSQIKEDVKGYPENRLTFGTRLPASGFYIRNAKGITLSNVSVTLPDDEARPTFVMDHVQGIELKNVEVNGRKLNGDKKDVSQSGSLNVNIEK</sequence>
<comment type="similarity">
    <text evidence="1 4">Belongs to the glycosyl hydrolase 28 family.</text>
</comment>
<keyword evidence="7" id="KW-1185">Reference proteome</keyword>
<evidence type="ECO:0000256" key="1">
    <source>
        <dbReference type="ARBA" id="ARBA00008834"/>
    </source>
</evidence>
<evidence type="ECO:0000256" key="2">
    <source>
        <dbReference type="ARBA" id="ARBA00022801"/>
    </source>
</evidence>
<keyword evidence="2 4" id="KW-0378">Hydrolase</keyword>
<keyword evidence="3 4" id="KW-0326">Glycosidase</keyword>
<dbReference type="Pfam" id="PF00295">
    <property type="entry name" value="Glyco_hydro_28"/>
    <property type="match status" value="1"/>
</dbReference>
<dbReference type="SUPFAM" id="SSF51126">
    <property type="entry name" value="Pectin lyase-like"/>
    <property type="match status" value="1"/>
</dbReference>
<protein>
    <submittedName>
        <fullName evidence="6">Polygalacturonase</fullName>
    </submittedName>
</protein>
<feature type="signal peptide" evidence="5">
    <location>
        <begin position="1"/>
        <end position="21"/>
    </location>
</feature>
<dbReference type="PANTHER" id="PTHR31339">
    <property type="entry name" value="PECTIN LYASE-RELATED"/>
    <property type="match status" value="1"/>
</dbReference>
<dbReference type="PANTHER" id="PTHR31339:SF9">
    <property type="entry name" value="PLASMIN AND FIBRONECTIN-BINDING PROTEIN A"/>
    <property type="match status" value="1"/>
</dbReference>
<evidence type="ECO:0000313" key="7">
    <source>
        <dbReference type="Proteomes" id="UP001179181"/>
    </source>
</evidence>
<dbReference type="RefSeq" id="WP_167273047.1">
    <property type="nucleotide sequence ID" value="NZ_JAASQJ010000003.1"/>
</dbReference>
<dbReference type="InterPro" id="IPR051801">
    <property type="entry name" value="GH28_Enzymes"/>
</dbReference>
<dbReference type="Proteomes" id="UP001179181">
    <property type="component" value="Unassembled WGS sequence"/>
</dbReference>
<organism evidence="6 7">
    <name type="scientific">Dyadobacter arcticus</name>
    <dbReference type="NCBI Taxonomy" id="1078754"/>
    <lineage>
        <taxon>Bacteria</taxon>
        <taxon>Pseudomonadati</taxon>
        <taxon>Bacteroidota</taxon>
        <taxon>Cytophagia</taxon>
        <taxon>Cytophagales</taxon>
        <taxon>Spirosomataceae</taxon>
        <taxon>Dyadobacter</taxon>
    </lineage>
</organism>
<dbReference type="InterPro" id="IPR011050">
    <property type="entry name" value="Pectin_lyase_fold/virulence"/>
</dbReference>
<keyword evidence="5" id="KW-0732">Signal</keyword>
<comment type="caution">
    <text evidence="6">The sequence shown here is derived from an EMBL/GenBank/DDBJ whole genome shotgun (WGS) entry which is preliminary data.</text>
</comment>
<name>A0ABX0UNQ9_9BACT</name>
<dbReference type="EMBL" id="JAASQJ010000003">
    <property type="protein sequence ID" value="NIJ54619.1"/>
    <property type="molecule type" value="Genomic_DNA"/>
</dbReference>
<dbReference type="InterPro" id="IPR012334">
    <property type="entry name" value="Pectin_lyas_fold"/>
</dbReference>
<evidence type="ECO:0000256" key="4">
    <source>
        <dbReference type="RuleBase" id="RU361169"/>
    </source>
</evidence>
<evidence type="ECO:0000256" key="3">
    <source>
        <dbReference type="ARBA" id="ARBA00023295"/>
    </source>
</evidence>